<dbReference type="InterPro" id="IPR011333">
    <property type="entry name" value="SKP1/BTB/POZ_sf"/>
</dbReference>
<dbReference type="SMART" id="SM00225">
    <property type="entry name" value="BTB"/>
    <property type="match status" value="2"/>
</dbReference>
<dbReference type="PROSITE" id="PS50097">
    <property type="entry name" value="BTB"/>
    <property type="match status" value="1"/>
</dbReference>
<organism evidence="2 3">
    <name type="scientific">Lactarius akahatsu</name>
    <dbReference type="NCBI Taxonomy" id="416441"/>
    <lineage>
        <taxon>Eukaryota</taxon>
        <taxon>Fungi</taxon>
        <taxon>Dikarya</taxon>
        <taxon>Basidiomycota</taxon>
        <taxon>Agaricomycotina</taxon>
        <taxon>Agaricomycetes</taxon>
        <taxon>Russulales</taxon>
        <taxon>Russulaceae</taxon>
        <taxon>Lactarius</taxon>
    </lineage>
</organism>
<evidence type="ECO:0000313" key="3">
    <source>
        <dbReference type="Proteomes" id="UP001201163"/>
    </source>
</evidence>
<evidence type="ECO:0000313" key="2">
    <source>
        <dbReference type="EMBL" id="KAH8995920.1"/>
    </source>
</evidence>
<name>A0AAD4QFM5_9AGAM</name>
<dbReference type="Pfam" id="PF00651">
    <property type="entry name" value="BTB"/>
    <property type="match status" value="2"/>
</dbReference>
<dbReference type="SUPFAM" id="SSF54695">
    <property type="entry name" value="POZ domain"/>
    <property type="match status" value="2"/>
</dbReference>
<dbReference type="Proteomes" id="UP001201163">
    <property type="component" value="Unassembled WGS sequence"/>
</dbReference>
<reference evidence="2" key="1">
    <citation type="submission" date="2022-01" db="EMBL/GenBank/DDBJ databases">
        <title>Comparative genomics reveals a dynamic genome evolution in the ectomycorrhizal milk-cap (Lactarius) mushrooms.</title>
        <authorList>
            <consortium name="DOE Joint Genome Institute"/>
            <person name="Lebreton A."/>
            <person name="Tang N."/>
            <person name="Kuo A."/>
            <person name="LaButti K."/>
            <person name="Drula E."/>
            <person name="Barry K."/>
            <person name="Clum A."/>
            <person name="Lipzen A."/>
            <person name="Mousain D."/>
            <person name="Ng V."/>
            <person name="Wang R."/>
            <person name="Wang X."/>
            <person name="Dai Y."/>
            <person name="Henrissat B."/>
            <person name="Grigoriev I.V."/>
            <person name="Guerin-Laguette A."/>
            <person name="Yu F."/>
            <person name="Martin F.M."/>
        </authorList>
    </citation>
    <scope>NUCLEOTIDE SEQUENCE</scope>
    <source>
        <strain evidence="2">QP</strain>
    </source>
</reference>
<protein>
    <recommendedName>
        <fullName evidence="1">BTB domain-containing protein</fullName>
    </recommendedName>
</protein>
<comment type="caution">
    <text evidence="2">The sequence shown here is derived from an EMBL/GenBank/DDBJ whole genome shotgun (WGS) entry which is preliminary data.</text>
</comment>
<dbReference type="CDD" id="cd18186">
    <property type="entry name" value="BTB_POZ_ZBTB_KLHL-like"/>
    <property type="match status" value="1"/>
</dbReference>
<keyword evidence="3" id="KW-1185">Reference proteome</keyword>
<accession>A0AAD4QFM5</accession>
<dbReference type="EMBL" id="JAKELL010000010">
    <property type="protein sequence ID" value="KAH8995920.1"/>
    <property type="molecule type" value="Genomic_DNA"/>
</dbReference>
<evidence type="ECO:0000259" key="1">
    <source>
        <dbReference type="PROSITE" id="PS50097"/>
    </source>
</evidence>
<gene>
    <name evidence="2" type="ORF">EDB92DRAFT_2062935</name>
</gene>
<dbReference type="AlphaFoldDB" id="A0AAD4QFM5"/>
<dbReference type="InterPro" id="IPR000210">
    <property type="entry name" value="BTB/POZ_dom"/>
</dbReference>
<dbReference type="Gene3D" id="3.30.710.10">
    <property type="entry name" value="Potassium Channel Kv1.1, Chain A"/>
    <property type="match status" value="2"/>
</dbReference>
<sequence length="513" mass="57108">MPIVSHALATPGPIEVASDEILHFDFPGSDIVLRSYDSHDFRVLKLYIVICSPVLQELTKSVSNTSDVPNGEKQEPLPVVELPESKETLYSLLTFIFPVLPVLPSTPEKIMELLSVAQKYQMDSVMTHIRGAISRLDPPFLRPETALHVYFLAQQHELRQEAVQAARVTLRLSMTIEDLGDKLEFPGMTGAYLHELWKYHQQVRTDLRSEVLEFRNSGLPYDVQVLRCSGPRSNMYPFLPWLDNYIRAIAESPHRFDLVEFEDARARHIGSEISNARYAHMCSCVEISSHSQVIRAFWGALSAVVHGTIEKADSTLGLVKEEPPAENSDPPSVPLCLDAPDANIIVRSSDNVDFHVHKSLLAMSSPFFKDLLSLPQPPDDELVDGLSVIQLSENVDLLNSLISLLYPIPPVIPGSYEKVFALLAACQKYDMESVQSIIRAGIKLGTFPAPVEAEAFRACAIASSMGLTPELENAARLTLSTPMTFESLGDNLRWFKGRALCDLFRCRKGGNKV</sequence>
<proteinExistence type="predicted"/>
<feature type="domain" description="BTB" evidence="1">
    <location>
        <begin position="340"/>
        <end position="406"/>
    </location>
</feature>